<dbReference type="Proteomes" id="UP000528964">
    <property type="component" value="Unassembled WGS sequence"/>
</dbReference>
<accession>A0A7W6D288</accession>
<evidence type="ECO:0000313" key="1">
    <source>
        <dbReference type="EMBL" id="MBB3971863.1"/>
    </source>
</evidence>
<proteinExistence type="predicted"/>
<comment type="caution">
    <text evidence="1">The sequence shown here is derived from an EMBL/GenBank/DDBJ whole genome shotgun (WGS) entry which is preliminary data.</text>
</comment>
<dbReference type="AlphaFoldDB" id="A0A7W6D288"/>
<evidence type="ECO:0000313" key="2">
    <source>
        <dbReference type="Proteomes" id="UP000528964"/>
    </source>
</evidence>
<sequence>MADRTLETTVTFKRPFTLKALDGPQPPGTYRLVVDEAEILGVSILAYHRVATRLQTPALATRSRTVQSHLVEPADLEAALEADKKAVAGL</sequence>
<gene>
    <name evidence="1" type="ORF">GGR24_000496</name>
</gene>
<protein>
    <submittedName>
        <fullName evidence="1">Uncharacterized protein</fullName>
    </submittedName>
</protein>
<keyword evidence="2" id="KW-1185">Reference proteome</keyword>
<dbReference type="EMBL" id="JACIDR010000001">
    <property type="protein sequence ID" value="MBB3971863.1"/>
    <property type="molecule type" value="Genomic_DNA"/>
</dbReference>
<organism evidence="1 2">
    <name type="scientific">Hansschlegelia beijingensis</name>
    <dbReference type="NCBI Taxonomy" id="1133344"/>
    <lineage>
        <taxon>Bacteria</taxon>
        <taxon>Pseudomonadati</taxon>
        <taxon>Pseudomonadota</taxon>
        <taxon>Alphaproteobacteria</taxon>
        <taxon>Hyphomicrobiales</taxon>
        <taxon>Methylopilaceae</taxon>
        <taxon>Hansschlegelia</taxon>
    </lineage>
</organism>
<dbReference type="RefSeq" id="WP_183393705.1">
    <property type="nucleotide sequence ID" value="NZ_JACIDR010000001.1"/>
</dbReference>
<name>A0A7W6D288_9HYPH</name>
<reference evidence="1 2" key="1">
    <citation type="submission" date="2020-08" db="EMBL/GenBank/DDBJ databases">
        <title>Genomic Encyclopedia of Type Strains, Phase IV (KMG-IV): sequencing the most valuable type-strain genomes for metagenomic binning, comparative biology and taxonomic classification.</title>
        <authorList>
            <person name="Goeker M."/>
        </authorList>
    </citation>
    <scope>NUCLEOTIDE SEQUENCE [LARGE SCALE GENOMIC DNA]</scope>
    <source>
        <strain evidence="1 2">DSM 25481</strain>
    </source>
</reference>